<dbReference type="PANTHER" id="PTHR11226">
    <property type="entry name" value="UDP-GLUCOSE GLYCOPROTEIN:GLUCOSYLTRANSFERASE"/>
    <property type="match status" value="1"/>
</dbReference>
<keyword evidence="4" id="KW-1185">Reference proteome</keyword>
<evidence type="ECO:0000259" key="2">
    <source>
        <dbReference type="Pfam" id="PF18400"/>
    </source>
</evidence>
<evidence type="ECO:0000313" key="4">
    <source>
        <dbReference type="Proteomes" id="UP000678499"/>
    </source>
</evidence>
<name>A0A7R9BQB5_9CRUS</name>
<accession>A0A7R9BQB5</accession>
<dbReference type="EMBL" id="OA883276">
    <property type="protein sequence ID" value="CAD7278465.1"/>
    <property type="molecule type" value="Genomic_DNA"/>
</dbReference>
<feature type="domain" description="UGGT thioredoxin-like" evidence="2">
    <location>
        <begin position="16"/>
        <end position="161"/>
    </location>
</feature>
<dbReference type="PANTHER" id="PTHR11226:SF0">
    <property type="entry name" value="UDP-GLUCOSE:GLYCOPROTEIN GLUCOSYLTRANSFERASE"/>
    <property type="match status" value="1"/>
</dbReference>
<feature type="region of interest" description="Disordered" evidence="1">
    <location>
        <begin position="183"/>
        <end position="205"/>
    </location>
</feature>
<protein>
    <recommendedName>
        <fullName evidence="2">UGGT thioredoxin-like domain-containing protein</fullName>
    </recommendedName>
</protein>
<dbReference type="GO" id="GO:0005783">
    <property type="term" value="C:endoplasmic reticulum"/>
    <property type="evidence" value="ECO:0007669"/>
    <property type="project" value="TreeGrafter"/>
</dbReference>
<dbReference type="GO" id="GO:0018279">
    <property type="term" value="P:protein N-linked glycosylation via asparagine"/>
    <property type="evidence" value="ECO:0007669"/>
    <property type="project" value="TreeGrafter"/>
</dbReference>
<dbReference type="OrthoDB" id="27683at2759"/>
<dbReference type="Proteomes" id="UP000678499">
    <property type="component" value="Unassembled WGS sequence"/>
</dbReference>
<evidence type="ECO:0000313" key="3">
    <source>
        <dbReference type="EMBL" id="CAD7278465.1"/>
    </source>
</evidence>
<organism evidence="3">
    <name type="scientific">Notodromas monacha</name>
    <dbReference type="NCBI Taxonomy" id="399045"/>
    <lineage>
        <taxon>Eukaryota</taxon>
        <taxon>Metazoa</taxon>
        <taxon>Ecdysozoa</taxon>
        <taxon>Arthropoda</taxon>
        <taxon>Crustacea</taxon>
        <taxon>Oligostraca</taxon>
        <taxon>Ostracoda</taxon>
        <taxon>Podocopa</taxon>
        <taxon>Podocopida</taxon>
        <taxon>Cypridocopina</taxon>
        <taxon>Cypridoidea</taxon>
        <taxon>Cyprididae</taxon>
        <taxon>Notodromas</taxon>
    </lineage>
</organism>
<dbReference type="InterPro" id="IPR040693">
    <property type="entry name" value="UGGT_TRXL_1"/>
</dbReference>
<feature type="compositionally biased region" description="Acidic residues" evidence="1">
    <location>
        <begin position="191"/>
        <end position="205"/>
    </location>
</feature>
<dbReference type="InterPro" id="IPR009448">
    <property type="entry name" value="UDP-g_GGtrans"/>
</dbReference>
<reference evidence="3" key="1">
    <citation type="submission" date="2020-11" db="EMBL/GenBank/DDBJ databases">
        <authorList>
            <person name="Tran Van P."/>
        </authorList>
    </citation>
    <scope>NUCLEOTIDE SEQUENCE</scope>
</reference>
<sequence length="226" mass="25506">MFRQIAADRGFVSSIPTETDKEYYDLVLETAERYLTAGRVRLLKFALSLRYYSPRIEMFRQIAADRGVPKNCAAVVEINGVMTCNPGDIDRLVTSATSGSAAEVLQMDHRHPESDASSTTRAVLYAEPGSVGFQAFHDQLGSLATQRHVDYIFRPFVRDYDEADSRRVRLSGYGVELQMKSTEYKAQDDAKVDDEDRATDDEDKVDEIEGFVFSRLSSVKRNPRDP</sequence>
<dbReference type="Pfam" id="PF18400">
    <property type="entry name" value="Thioredoxin_12"/>
    <property type="match status" value="1"/>
</dbReference>
<dbReference type="EMBL" id="CAJPEX010001239">
    <property type="protein sequence ID" value="CAG0918617.1"/>
    <property type="molecule type" value="Genomic_DNA"/>
</dbReference>
<evidence type="ECO:0000256" key="1">
    <source>
        <dbReference type="SAM" id="MobiDB-lite"/>
    </source>
</evidence>
<dbReference type="AlphaFoldDB" id="A0A7R9BQB5"/>
<dbReference type="GO" id="GO:0003980">
    <property type="term" value="F:UDP-glucose:glycoprotein glucosyltransferase activity"/>
    <property type="evidence" value="ECO:0007669"/>
    <property type="project" value="InterPro"/>
</dbReference>
<gene>
    <name evidence="3" type="ORF">NMOB1V02_LOCUS6167</name>
</gene>
<dbReference type="GO" id="GO:0051082">
    <property type="term" value="F:unfolded protein binding"/>
    <property type="evidence" value="ECO:0007669"/>
    <property type="project" value="TreeGrafter"/>
</dbReference>
<proteinExistence type="predicted"/>
<dbReference type="GO" id="GO:0036503">
    <property type="term" value="P:ERAD pathway"/>
    <property type="evidence" value="ECO:0007669"/>
    <property type="project" value="TreeGrafter"/>
</dbReference>